<dbReference type="InterPro" id="IPR003593">
    <property type="entry name" value="AAA+_ATPase"/>
</dbReference>
<protein>
    <submittedName>
        <fullName evidence="2">MoxR family ATPase</fullName>
    </submittedName>
</protein>
<dbReference type="PANTHER" id="PTHR42759">
    <property type="entry name" value="MOXR FAMILY PROTEIN"/>
    <property type="match status" value="1"/>
</dbReference>
<dbReference type="Gene3D" id="3.40.50.300">
    <property type="entry name" value="P-loop containing nucleotide triphosphate hydrolases"/>
    <property type="match status" value="1"/>
</dbReference>
<dbReference type="CDD" id="cd00009">
    <property type="entry name" value="AAA"/>
    <property type="match status" value="1"/>
</dbReference>
<dbReference type="SUPFAM" id="SSF52540">
    <property type="entry name" value="P-loop containing nucleoside triphosphate hydrolases"/>
    <property type="match status" value="1"/>
</dbReference>
<organism evidence="2 3">
    <name type="scientific">Okeanomitos corallinicola TIOX110</name>
    <dbReference type="NCBI Taxonomy" id="3133117"/>
    <lineage>
        <taxon>Bacteria</taxon>
        <taxon>Bacillati</taxon>
        <taxon>Cyanobacteriota</taxon>
        <taxon>Cyanophyceae</taxon>
        <taxon>Nostocales</taxon>
        <taxon>Aphanizomenonaceae</taxon>
        <taxon>Okeanomitos</taxon>
    </lineage>
</organism>
<dbReference type="InterPro" id="IPR003959">
    <property type="entry name" value="ATPase_AAA_core"/>
</dbReference>
<feature type="domain" description="AAA+ ATPase" evidence="1">
    <location>
        <begin position="47"/>
        <end position="228"/>
    </location>
</feature>
<gene>
    <name evidence="2" type="ORF">WJM97_22485</name>
</gene>
<name>A0ABZ2URR2_9CYAN</name>
<dbReference type="RefSeq" id="WP_353930991.1">
    <property type="nucleotide sequence ID" value="NZ_CP150886.1"/>
</dbReference>
<evidence type="ECO:0000313" key="3">
    <source>
        <dbReference type="Proteomes" id="UP001483337"/>
    </source>
</evidence>
<evidence type="ECO:0000259" key="1">
    <source>
        <dbReference type="SMART" id="SM00382"/>
    </source>
</evidence>
<dbReference type="SMART" id="SM00382">
    <property type="entry name" value="AAA"/>
    <property type="match status" value="1"/>
</dbReference>
<dbReference type="EMBL" id="CP150886">
    <property type="protein sequence ID" value="WZB88082.1"/>
    <property type="molecule type" value="Genomic_DNA"/>
</dbReference>
<keyword evidence="3" id="KW-1185">Reference proteome</keyword>
<sequence>MNTKNTDLNYQYTGEEQYQPEPDRSKKLYPYYPDKNLIQAVNLAIVLERPLLLQGEPGCGKTLLAKAIAYEFQQQLNIEKYPFFSWSIKSTTRAKEGFYTYDTLARLRDAQLVSNTGLNQTELAKVAARVNDEKHTEYIKYGALGKAFQTEDYRPILLIDEIDKADIDFPNDLLEVLEESKFDIPEISETITSKQTPIIIITSNDEKELPDAFLRRCIYYYIEFPKPERLIKIVNSHLGKPLDDKNQLVKKAVDKFIEVREEGTRRKDSKKPSTSELLDWVLWLKRYSQEEALEFVENLEQHPHLLGVLLKNKDDQEYYRNQFNDD</sequence>
<evidence type="ECO:0000313" key="2">
    <source>
        <dbReference type="EMBL" id="WZB88082.1"/>
    </source>
</evidence>
<dbReference type="InterPro" id="IPR027417">
    <property type="entry name" value="P-loop_NTPase"/>
</dbReference>
<dbReference type="Pfam" id="PF00004">
    <property type="entry name" value="AAA"/>
    <property type="match status" value="1"/>
</dbReference>
<dbReference type="InterPro" id="IPR050764">
    <property type="entry name" value="CbbQ/NirQ/NorQ/GpvN"/>
</dbReference>
<dbReference type="Proteomes" id="UP001483337">
    <property type="component" value="Chromosome"/>
</dbReference>
<reference evidence="2 3" key="1">
    <citation type="submission" date="2024-04" db="EMBL/GenBank/DDBJ databases">
        <title>Okeanomitos corallinicola gen. &amp; sp. nov. (Nostocales, Cyanobacteria), a new toxic marine heterocyst-forming cyanobacterium from a coral reef.</title>
        <authorList>
            <person name="Li H."/>
            <person name="Li R."/>
            <person name="Kang J."/>
            <person name="Hii K.S."/>
            <person name="Mohamed H.F."/>
            <person name="Xu X."/>
            <person name="Luo Z."/>
        </authorList>
    </citation>
    <scope>NUCLEOTIDE SEQUENCE [LARGE SCALE GENOMIC DNA]</scope>
    <source>
        <strain evidence="2 3">TIOX110</strain>
    </source>
</reference>
<accession>A0ABZ2URR2</accession>
<proteinExistence type="predicted"/>
<dbReference type="PANTHER" id="PTHR42759:SF1">
    <property type="entry name" value="MAGNESIUM-CHELATASE SUBUNIT CHLD"/>
    <property type="match status" value="1"/>
</dbReference>